<keyword evidence="3" id="KW-1185">Reference proteome</keyword>
<dbReference type="Proteomes" id="UP001209878">
    <property type="component" value="Unassembled WGS sequence"/>
</dbReference>
<accession>A0AAD9P2L0</accession>
<dbReference type="EMBL" id="JAODUO010000182">
    <property type="protein sequence ID" value="KAK2186972.1"/>
    <property type="molecule type" value="Genomic_DNA"/>
</dbReference>
<gene>
    <name evidence="2" type="ORF">NP493_183g03034</name>
</gene>
<sequence>MPITKVCPDCAKQMPTACKSCSSCNYTFRRDVSLPSPPPVTRDDTTAATTPATTPSTTVVRRTERTRRERPDYFDALEYEQYFKRERRKRSFSHSSASDDSCKKRGRPKGSIIKEKLHDKAETIAEANDSRSSGESAVKDEDLFASIPAEKAMQFAIVLAEINRKCVGQQFNPT</sequence>
<reference evidence="2" key="1">
    <citation type="journal article" date="2023" name="Mol. Biol. Evol.">
        <title>Third-Generation Sequencing Reveals the Adaptive Role of the Epigenome in Three Deep-Sea Polychaetes.</title>
        <authorList>
            <person name="Perez M."/>
            <person name="Aroh O."/>
            <person name="Sun Y."/>
            <person name="Lan Y."/>
            <person name="Juniper S.K."/>
            <person name="Young C.R."/>
            <person name="Angers B."/>
            <person name="Qian P.Y."/>
        </authorList>
    </citation>
    <scope>NUCLEOTIDE SEQUENCE</scope>
    <source>
        <strain evidence="2">R07B-5</strain>
    </source>
</reference>
<name>A0AAD9P2L0_RIDPI</name>
<dbReference type="PANTHER" id="PTHR31101">
    <property type="entry name" value="UPF0547 PROTEIN C16ORF87"/>
    <property type="match status" value="1"/>
</dbReference>
<evidence type="ECO:0000313" key="3">
    <source>
        <dbReference type="Proteomes" id="UP001209878"/>
    </source>
</evidence>
<proteinExistence type="predicted"/>
<evidence type="ECO:0000313" key="2">
    <source>
        <dbReference type="EMBL" id="KAK2186972.1"/>
    </source>
</evidence>
<comment type="caution">
    <text evidence="2">The sequence shown here is derived from an EMBL/GenBank/DDBJ whole genome shotgun (WGS) entry which is preliminary data.</text>
</comment>
<feature type="region of interest" description="Disordered" evidence="1">
    <location>
        <begin position="86"/>
        <end position="138"/>
    </location>
</feature>
<dbReference type="AlphaFoldDB" id="A0AAD9P2L0"/>
<feature type="compositionally biased region" description="Basic and acidic residues" evidence="1">
    <location>
        <begin position="112"/>
        <end position="123"/>
    </location>
</feature>
<dbReference type="InterPro" id="IPR040246">
    <property type="entry name" value="C16orf87-like"/>
</dbReference>
<protein>
    <submittedName>
        <fullName evidence="2">Uncharacterized protein</fullName>
    </submittedName>
</protein>
<evidence type="ECO:0000256" key="1">
    <source>
        <dbReference type="SAM" id="MobiDB-lite"/>
    </source>
</evidence>
<feature type="region of interest" description="Disordered" evidence="1">
    <location>
        <begin position="34"/>
        <end position="68"/>
    </location>
</feature>
<organism evidence="2 3">
    <name type="scientific">Ridgeia piscesae</name>
    <name type="common">Tubeworm</name>
    <dbReference type="NCBI Taxonomy" id="27915"/>
    <lineage>
        <taxon>Eukaryota</taxon>
        <taxon>Metazoa</taxon>
        <taxon>Spiralia</taxon>
        <taxon>Lophotrochozoa</taxon>
        <taxon>Annelida</taxon>
        <taxon>Polychaeta</taxon>
        <taxon>Sedentaria</taxon>
        <taxon>Canalipalpata</taxon>
        <taxon>Sabellida</taxon>
        <taxon>Siboglinidae</taxon>
        <taxon>Ridgeia</taxon>
    </lineage>
</organism>
<feature type="compositionally biased region" description="Low complexity" evidence="1">
    <location>
        <begin position="46"/>
        <end position="60"/>
    </location>
</feature>